<evidence type="ECO:0000313" key="2">
    <source>
        <dbReference type="EMBL" id="AOW22113.1"/>
    </source>
</evidence>
<feature type="repeat" description="TPR" evidence="1">
    <location>
        <begin position="265"/>
        <end position="298"/>
    </location>
</feature>
<evidence type="ECO:0000313" key="3">
    <source>
        <dbReference type="Proteomes" id="UP000176050"/>
    </source>
</evidence>
<accession>A0A1D8PC11</accession>
<name>A0A1D8PC11_9FLAO</name>
<dbReference type="Pfam" id="PF11138">
    <property type="entry name" value="DUF2911"/>
    <property type="match status" value="1"/>
</dbReference>
<organism evidence="2 3">
    <name type="scientific">Urechidicola croceus</name>
    <dbReference type="NCBI Taxonomy" id="1850246"/>
    <lineage>
        <taxon>Bacteria</taxon>
        <taxon>Pseudomonadati</taxon>
        <taxon>Bacteroidota</taxon>
        <taxon>Flavobacteriia</taxon>
        <taxon>Flavobacteriales</taxon>
        <taxon>Flavobacteriaceae</taxon>
        <taxon>Urechidicola</taxon>
    </lineage>
</organism>
<feature type="repeat" description="TPR" evidence="1">
    <location>
        <begin position="299"/>
        <end position="332"/>
    </location>
</feature>
<dbReference type="EMBL" id="CP017478">
    <property type="protein sequence ID" value="AOW22113.1"/>
    <property type="molecule type" value="Genomic_DNA"/>
</dbReference>
<dbReference type="InterPro" id="IPR011990">
    <property type="entry name" value="TPR-like_helical_dom_sf"/>
</dbReference>
<proteinExistence type="predicted"/>
<keyword evidence="1" id="KW-0802">TPR repeat</keyword>
<dbReference type="Pfam" id="PF13181">
    <property type="entry name" value="TPR_8"/>
    <property type="match status" value="1"/>
</dbReference>
<dbReference type="AlphaFoldDB" id="A0A1D8PC11"/>
<dbReference type="Gene3D" id="1.25.40.10">
    <property type="entry name" value="Tetratricopeptide repeat domain"/>
    <property type="match status" value="1"/>
</dbReference>
<protein>
    <submittedName>
        <fullName evidence="2">Uncharacterized protein</fullName>
    </submittedName>
</protein>
<sequence>MNAQNLTTPKTGSLPAEVSQTVGLTEITVNYSRPNIIAPNGTDRSGKIWGQLVPYGFSKTQFGNQGMIPWRAGANENTTITFSNDVKVEGKDLKSGTYGLHMAVYEEGKVTVIFSNNSTSWGSYFYDDNEDELRVDVMSTSTSKTELLTFDFLETGNNYTVLALKWDEKQIPFRIDVDTHKHAINSFKEELRGLSAFGWQGFQTAANYCMQNNTNLEQGLAWAEIATQRNPVFQTLTTKAGILNALGKTSEASAIYEKAGENATISQINALGYQFLGTKQYDKVIEYFKKNVKNDPTNPNSYDSLGDGYKAIGDTKNAIKNYKKSLSLNPPANIKAASEASLRELGAL</sequence>
<dbReference type="SMART" id="SM00028">
    <property type="entry name" value="TPR"/>
    <property type="match status" value="2"/>
</dbReference>
<reference evidence="2 3" key="1">
    <citation type="submission" date="2016-10" db="EMBL/GenBank/DDBJ databases">
        <title>Lutibacter sp. LPB0138, isolated from marine gastropod.</title>
        <authorList>
            <person name="Kim E."/>
            <person name="Yi H."/>
        </authorList>
    </citation>
    <scope>NUCLEOTIDE SEQUENCE [LARGE SCALE GENOMIC DNA]</scope>
    <source>
        <strain evidence="2 3">LPB0138</strain>
    </source>
</reference>
<keyword evidence="3" id="KW-1185">Reference proteome</keyword>
<dbReference type="KEGG" id="lul:LPB138_12845"/>
<dbReference type="STRING" id="1850246.LPB138_12845"/>
<dbReference type="PROSITE" id="PS50005">
    <property type="entry name" value="TPR"/>
    <property type="match status" value="2"/>
</dbReference>
<dbReference type="Proteomes" id="UP000176050">
    <property type="component" value="Chromosome"/>
</dbReference>
<evidence type="ECO:0000256" key="1">
    <source>
        <dbReference type="PROSITE-ProRule" id="PRU00339"/>
    </source>
</evidence>
<dbReference type="InterPro" id="IPR019734">
    <property type="entry name" value="TPR_rpt"/>
</dbReference>
<dbReference type="SUPFAM" id="SSF48452">
    <property type="entry name" value="TPR-like"/>
    <property type="match status" value="1"/>
</dbReference>
<gene>
    <name evidence="2" type="ORF">LPB138_12845</name>
</gene>
<dbReference type="InterPro" id="IPR021314">
    <property type="entry name" value="DUF2911"/>
</dbReference>